<keyword evidence="3 5" id="KW-0238">DNA-binding</keyword>
<dbReference type="Pfam" id="PF00440">
    <property type="entry name" value="TetR_N"/>
    <property type="match status" value="1"/>
</dbReference>
<protein>
    <submittedName>
        <fullName evidence="8">Regulatory protein TetR</fullName>
    </submittedName>
</protein>
<evidence type="ECO:0000313" key="9">
    <source>
        <dbReference type="Proteomes" id="UP000031488"/>
    </source>
</evidence>
<evidence type="ECO:0000256" key="3">
    <source>
        <dbReference type="ARBA" id="ARBA00023125"/>
    </source>
</evidence>
<dbReference type="GO" id="GO:0003700">
    <property type="term" value="F:DNA-binding transcription factor activity"/>
    <property type="evidence" value="ECO:0007669"/>
    <property type="project" value="TreeGrafter"/>
</dbReference>
<dbReference type="GO" id="GO:0000976">
    <property type="term" value="F:transcription cis-regulatory region binding"/>
    <property type="evidence" value="ECO:0007669"/>
    <property type="project" value="TreeGrafter"/>
</dbReference>
<keyword evidence="9" id="KW-1185">Reference proteome</keyword>
<gene>
    <name evidence="8" type="ORF">AE0388_2562</name>
</gene>
<keyword evidence="4" id="KW-0804">Transcription</keyword>
<evidence type="ECO:0000256" key="1">
    <source>
        <dbReference type="ARBA" id="ARBA00022491"/>
    </source>
</evidence>
<dbReference type="PROSITE" id="PS50977">
    <property type="entry name" value="HTH_TETR_2"/>
    <property type="match status" value="1"/>
</dbReference>
<evidence type="ECO:0000313" key="8">
    <source>
        <dbReference type="EMBL" id="KHS52012.1"/>
    </source>
</evidence>
<feature type="domain" description="HTH tetR-type" evidence="7">
    <location>
        <begin position="7"/>
        <end position="67"/>
    </location>
</feature>
<dbReference type="Gene3D" id="1.10.357.10">
    <property type="entry name" value="Tetracycline Repressor, domain 2"/>
    <property type="match status" value="2"/>
</dbReference>
<feature type="region of interest" description="Disordered" evidence="6">
    <location>
        <begin position="75"/>
        <end position="100"/>
    </location>
</feature>
<comment type="caution">
    <text evidence="8">The sequence shown here is derived from an EMBL/GenBank/DDBJ whole genome shotgun (WGS) entry which is preliminary data.</text>
</comment>
<dbReference type="InterPro" id="IPR039538">
    <property type="entry name" value="BetI_C"/>
</dbReference>
<dbReference type="Proteomes" id="UP000031488">
    <property type="component" value="Unassembled WGS sequence"/>
</dbReference>
<dbReference type="InterPro" id="IPR001647">
    <property type="entry name" value="HTH_TetR"/>
</dbReference>
<dbReference type="AlphaFoldDB" id="A0A0B9AML6"/>
<evidence type="ECO:0000256" key="6">
    <source>
        <dbReference type="SAM" id="MobiDB-lite"/>
    </source>
</evidence>
<dbReference type="OrthoDB" id="116659at2"/>
<evidence type="ECO:0000259" key="7">
    <source>
        <dbReference type="PROSITE" id="PS50977"/>
    </source>
</evidence>
<keyword evidence="2" id="KW-0805">Transcription regulation</keyword>
<proteinExistence type="predicted"/>
<dbReference type="InterPro" id="IPR036271">
    <property type="entry name" value="Tet_transcr_reg_TetR-rel_C_sf"/>
</dbReference>
<evidence type="ECO:0000256" key="5">
    <source>
        <dbReference type="PROSITE-ProRule" id="PRU00335"/>
    </source>
</evidence>
<keyword evidence="1" id="KW-0678">Repressor</keyword>
<dbReference type="PANTHER" id="PTHR30055">
    <property type="entry name" value="HTH-TYPE TRANSCRIPTIONAL REGULATOR RUTR"/>
    <property type="match status" value="1"/>
</dbReference>
<dbReference type="PANTHER" id="PTHR30055:SF200">
    <property type="entry name" value="HTH-TYPE TRANSCRIPTIONAL REPRESSOR BDCR"/>
    <property type="match status" value="1"/>
</dbReference>
<evidence type="ECO:0000256" key="4">
    <source>
        <dbReference type="ARBA" id="ARBA00023163"/>
    </source>
</evidence>
<dbReference type="SUPFAM" id="SSF46689">
    <property type="entry name" value="Homeodomain-like"/>
    <property type="match status" value="1"/>
</dbReference>
<name>A0A0B9AML6_BRELN</name>
<organism evidence="8 9">
    <name type="scientific">Brevibacterium linens</name>
    <dbReference type="NCBI Taxonomy" id="1703"/>
    <lineage>
        <taxon>Bacteria</taxon>
        <taxon>Bacillati</taxon>
        <taxon>Actinomycetota</taxon>
        <taxon>Actinomycetes</taxon>
        <taxon>Micrococcales</taxon>
        <taxon>Brevibacteriaceae</taxon>
        <taxon>Brevibacterium</taxon>
    </lineage>
</organism>
<dbReference type="Pfam" id="PF13977">
    <property type="entry name" value="TetR_C_6"/>
    <property type="match status" value="1"/>
</dbReference>
<dbReference type="SUPFAM" id="SSF48498">
    <property type="entry name" value="Tetracyclin repressor-like, C-terminal domain"/>
    <property type="match status" value="1"/>
</dbReference>
<dbReference type="EMBL" id="JTJZ01000020">
    <property type="protein sequence ID" value="KHS52012.1"/>
    <property type="molecule type" value="Genomic_DNA"/>
</dbReference>
<sequence length="220" mass="23199">MARKSAAVRREEILAATVEEIEATGLRALRVSDVAARLGLSASLVIYHFETKEALVAEAFDFAGRQDIDRARELAAGTASAGTDAPHDGGGDATTGAASARGSGSALQRLRDVVGWYLPSGSSRSWKIWIDAWSAGLFDAGLRATFAALDREWKSILVHLMDEAIAAGECTAPEGGTASGATRVLAFLDGLAIQVMVNSETVDTEALSTWVDDFLTRELG</sequence>
<feature type="DNA-binding region" description="H-T-H motif" evidence="5">
    <location>
        <begin position="30"/>
        <end position="49"/>
    </location>
</feature>
<evidence type="ECO:0000256" key="2">
    <source>
        <dbReference type="ARBA" id="ARBA00023015"/>
    </source>
</evidence>
<accession>A0A0B9AML6</accession>
<reference evidence="8 9" key="1">
    <citation type="submission" date="2014-11" db="EMBL/GenBank/DDBJ databases">
        <title>Draft Genome Sequence of Brevibacterium linens AE038-8.</title>
        <authorList>
            <person name="Maizel D."/>
            <person name="Utturkar S.M."/>
            <person name="Brown S.D."/>
            <person name="Ferrero M."/>
            <person name="Rosen B.P."/>
        </authorList>
    </citation>
    <scope>NUCLEOTIDE SEQUENCE [LARGE SCALE GENOMIC DNA]</scope>
    <source>
        <strain evidence="8 9">AE038-8</strain>
    </source>
</reference>
<dbReference type="InterPro" id="IPR009057">
    <property type="entry name" value="Homeodomain-like_sf"/>
</dbReference>
<dbReference type="InterPro" id="IPR050109">
    <property type="entry name" value="HTH-type_TetR-like_transc_reg"/>
</dbReference>
<dbReference type="RefSeq" id="WP_039210902.1">
    <property type="nucleotide sequence ID" value="NZ_JTJZ01000020.1"/>
</dbReference>
<dbReference type="PATRIC" id="fig|1703.6.peg.2466"/>